<organism evidence="2 3">
    <name type="scientific">Arthrobacter silviterrae</name>
    <dbReference type="NCBI Taxonomy" id="2026658"/>
    <lineage>
        <taxon>Bacteria</taxon>
        <taxon>Bacillati</taxon>
        <taxon>Actinomycetota</taxon>
        <taxon>Actinomycetes</taxon>
        <taxon>Micrococcales</taxon>
        <taxon>Micrococcaceae</taxon>
        <taxon>Arthrobacter</taxon>
    </lineage>
</organism>
<sequence>MAKLTRAQREWRPGMPKKQRSTRALFASTVLALEAFVVLFAGLGLFGLHGKNPLYLVVTVVLAALFIGTCAIVTRKAGPAVGWVLQLLLVAGGFWEPLMIFVGVLFAIAWWYALNAGGRIDRENRARARQQAAWDAEHPEPGTVD</sequence>
<evidence type="ECO:0000313" key="3">
    <source>
        <dbReference type="Proteomes" id="UP000479226"/>
    </source>
</evidence>
<comment type="caution">
    <text evidence="2">The sequence shown here is derived from an EMBL/GenBank/DDBJ whole genome shotgun (WGS) entry which is preliminary data.</text>
</comment>
<evidence type="ECO:0000313" key="2">
    <source>
        <dbReference type="EMBL" id="NGN82430.1"/>
    </source>
</evidence>
<feature type="transmembrane region" description="Helical" evidence="1">
    <location>
        <begin position="54"/>
        <end position="73"/>
    </location>
</feature>
<dbReference type="Pfam" id="PF14017">
    <property type="entry name" value="DUF4233"/>
    <property type="match status" value="1"/>
</dbReference>
<dbReference type="Proteomes" id="UP000479226">
    <property type="component" value="Unassembled WGS sequence"/>
</dbReference>
<proteinExistence type="predicted"/>
<evidence type="ECO:0000256" key="1">
    <source>
        <dbReference type="SAM" id="Phobius"/>
    </source>
</evidence>
<dbReference type="InterPro" id="IPR025327">
    <property type="entry name" value="DUF4233"/>
</dbReference>
<accession>A0ABX0DDE4</accession>
<dbReference type="EMBL" id="JAAKZI010000003">
    <property type="protein sequence ID" value="NGN82430.1"/>
    <property type="molecule type" value="Genomic_DNA"/>
</dbReference>
<keyword evidence="3" id="KW-1185">Reference proteome</keyword>
<dbReference type="RefSeq" id="WP_165180535.1">
    <property type="nucleotide sequence ID" value="NZ_JAAKZI010000003.1"/>
</dbReference>
<keyword evidence="1" id="KW-0472">Membrane</keyword>
<protein>
    <submittedName>
        <fullName evidence="2">DUF4233 domain-containing protein</fullName>
    </submittedName>
</protein>
<gene>
    <name evidence="2" type="ORF">G6N77_02990</name>
</gene>
<feature type="transmembrane region" description="Helical" evidence="1">
    <location>
        <begin position="24"/>
        <end position="48"/>
    </location>
</feature>
<feature type="transmembrane region" description="Helical" evidence="1">
    <location>
        <begin position="85"/>
        <end position="113"/>
    </location>
</feature>
<reference evidence="2 3" key="1">
    <citation type="submission" date="2020-02" db="EMBL/GenBank/DDBJ databases">
        <title>Genome sequence of the type strain DSM 27180 of Arthrobacter silviterrae.</title>
        <authorList>
            <person name="Gao J."/>
            <person name="Sun J."/>
        </authorList>
    </citation>
    <scope>NUCLEOTIDE SEQUENCE [LARGE SCALE GENOMIC DNA]</scope>
    <source>
        <strain evidence="2 3">DSM 27180</strain>
    </source>
</reference>
<keyword evidence="1" id="KW-1133">Transmembrane helix</keyword>
<name>A0ABX0DDE4_9MICC</name>
<keyword evidence="1" id="KW-0812">Transmembrane</keyword>